<dbReference type="GO" id="GO:0006457">
    <property type="term" value="P:protein folding"/>
    <property type="evidence" value="ECO:0007669"/>
    <property type="project" value="TreeGrafter"/>
</dbReference>
<dbReference type="GO" id="GO:0034976">
    <property type="term" value="P:response to endoplasmic reticulum stress"/>
    <property type="evidence" value="ECO:0007669"/>
    <property type="project" value="TreeGrafter"/>
</dbReference>
<dbReference type="GO" id="GO:0005783">
    <property type="term" value="C:endoplasmic reticulum"/>
    <property type="evidence" value="ECO:0007669"/>
    <property type="project" value="TreeGrafter"/>
</dbReference>
<dbReference type="Proteomes" id="UP000485058">
    <property type="component" value="Unassembled WGS sequence"/>
</dbReference>
<keyword evidence="4" id="KW-0676">Redox-active center</keyword>
<dbReference type="CDD" id="cd02961">
    <property type="entry name" value="PDI_a_family"/>
    <property type="match status" value="1"/>
</dbReference>
<accession>A0A699ZI53</accession>
<dbReference type="PANTHER" id="PTHR18929:SF246">
    <property type="entry name" value="PROTEIN DISULFIDE ISOMERASE-LIKE 1-4"/>
    <property type="match status" value="1"/>
</dbReference>
<dbReference type="PANTHER" id="PTHR18929">
    <property type="entry name" value="PROTEIN DISULFIDE ISOMERASE"/>
    <property type="match status" value="1"/>
</dbReference>
<evidence type="ECO:0000256" key="4">
    <source>
        <dbReference type="ARBA" id="ARBA00023284"/>
    </source>
</evidence>
<comment type="similarity">
    <text evidence="1">Belongs to the protein disulfide isomerase family.</text>
</comment>
<feature type="non-terminal residue" evidence="7">
    <location>
        <position position="160"/>
    </location>
</feature>
<evidence type="ECO:0000256" key="2">
    <source>
        <dbReference type="ARBA" id="ARBA00022729"/>
    </source>
</evidence>
<protein>
    <submittedName>
        <fullName evidence="7">Prolyl 4-hydroxylase, beta polypeptide</fullName>
    </submittedName>
</protein>
<proteinExistence type="inferred from homology"/>
<keyword evidence="8" id="KW-1185">Reference proteome</keyword>
<dbReference type="AlphaFoldDB" id="A0A699ZI53"/>
<comment type="caution">
    <text evidence="7">The sequence shown here is derived from an EMBL/GenBank/DDBJ whole genome shotgun (WGS) entry which is preliminary data.</text>
</comment>
<organism evidence="7 8">
    <name type="scientific">Haematococcus lacustris</name>
    <name type="common">Green alga</name>
    <name type="synonym">Haematococcus pluvialis</name>
    <dbReference type="NCBI Taxonomy" id="44745"/>
    <lineage>
        <taxon>Eukaryota</taxon>
        <taxon>Viridiplantae</taxon>
        <taxon>Chlorophyta</taxon>
        <taxon>core chlorophytes</taxon>
        <taxon>Chlorophyceae</taxon>
        <taxon>CS clade</taxon>
        <taxon>Chlamydomonadales</taxon>
        <taxon>Haematococcaceae</taxon>
        <taxon>Haematococcus</taxon>
    </lineage>
</organism>
<feature type="non-terminal residue" evidence="7">
    <location>
        <position position="1"/>
    </location>
</feature>
<gene>
    <name evidence="7" type="ORF">HaLaN_19676</name>
</gene>
<dbReference type="InterPro" id="IPR036249">
    <property type="entry name" value="Thioredoxin-like_sf"/>
</dbReference>
<evidence type="ECO:0000256" key="5">
    <source>
        <dbReference type="SAM" id="MobiDB-lite"/>
    </source>
</evidence>
<sequence length="160" mass="17485">SFARADDEYEDSEDEAPKSAEDDVLVLTEKNFDATIKKHKFVLAEFYAVCVSLMQTLAPEYAKAAALLKSHDADVVLGKVDATVETSLGTQFDVKGYPTLKWFVDGEAVDYNGPREADGIVSWIKKKTGPATTVVDDAKTLTELEGSNPVIVLGYFKEAK</sequence>
<keyword evidence="3" id="KW-1015">Disulfide bond</keyword>
<dbReference type="InterPro" id="IPR013766">
    <property type="entry name" value="Thioredoxin_domain"/>
</dbReference>
<evidence type="ECO:0000313" key="8">
    <source>
        <dbReference type="Proteomes" id="UP000485058"/>
    </source>
</evidence>
<feature type="domain" description="Thioredoxin" evidence="6">
    <location>
        <begin position="10"/>
        <end position="129"/>
    </location>
</feature>
<dbReference type="Pfam" id="PF00085">
    <property type="entry name" value="Thioredoxin"/>
    <property type="match status" value="1"/>
</dbReference>
<keyword evidence="2" id="KW-0732">Signal</keyword>
<evidence type="ECO:0000256" key="1">
    <source>
        <dbReference type="ARBA" id="ARBA00006347"/>
    </source>
</evidence>
<feature type="region of interest" description="Disordered" evidence="5">
    <location>
        <begin position="1"/>
        <end position="20"/>
    </location>
</feature>
<dbReference type="GO" id="GO:0003756">
    <property type="term" value="F:protein disulfide isomerase activity"/>
    <property type="evidence" value="ECO:0007669"/>
    <property type="project" value="TreeGrafter"/>
</dbReference>
<dbReference type="Gene3D" id="3.40.30.10">
    <property type="entry name" value="Glutaredoxin"/>
    <property type="match status" value="1"/>
</dbReference>
<evidence type="ECO:0000313" key="7">
    <source>
        <dbReference type="EMBL" id="GFH22243.1"/>
    </source>
</evidence>
<name>A0A699ZI53_HAELA</name>
<reference evidence="7 8" key="1">
    <citation type="submission" date="2020-02" db="EMBL/GenBank/DDBJ databases">
        <title>Draft genome sequence of Haematococcus lacustris strain NIES-144.</title>
        <authorList>
            <person name="Morimoto D."/>
            <person name="Nakagawa S."/>
            <person name="Yoshida T."/>
            <person name="Sawayama S."/>
        </authorList>
    </citation>
    <scope>NUCLEOTIDE SEQUENCE [LARGE SCALE GENOMIC DNA]</scope>
    <source>
        <strain evidence="7 8">NIES-144</strain>
    </source>
</reference>
<evidence type="ECO:0000259" key="6">
    <source>
        <dbReference type="PROSITE" id="PS51352"/>
    </source>
</evidence>
<dbReference type="SUPFAM" id="SSF52833">
    <property type="entry name" value="Thioredoxin-like"/>
    <property type="match status" value="1"/>
</dbReference>
<evidence type="ECO:0000256" key="3">
    <source>
        <dbReference type="ARBA" id="ARBA00023157"/>
    </source>
</evidence>
<dbReference type="EMBL" id="BLLF01001998">
    <property type="protein sequence ID" value="GFH22243.1"/>
    <property type="molecule type" value="Genomic_DNA"/>
</dbReference>
<dbReference type="FunFam" id="3.40.30.10:FF:000107">
    <property type="entry name" value="Protein disulfide-isomerase 5-2"/>
    <property type="match status" value="1"/>
</dbReference>
<dbReference type="PROSITE" id="PS51352">
    <property type="entry name" value="THIOREDOXIN_2"/>
    <property type="match status" value="1"/>
</dbReference>